<protein>
    <submittedName>
        <fullName evidence="1">Uncharacterized protein</fullName>
    </submittedName>
</protein>
<evidence type="ECO:0000313" key="1">
    <source>
        <dbReference type="EMBL" id="CEK47905.1"/>
    </source>
</evidence>
<proteinExistence type="predicted"/>
<gene>
    <name evidence="1" type="primary">ORF2603</name>
</gene>
<organism evidence="1">
    <name type="scientific">Arion vulgaris</name>
    <dbReference type="NCBI Taxonomy" id="1028688"/>
    <lineage>
        <taxon>Eukaryota</taxon>
        <taxon>Metazoa</taxon>
        <taxon>Spiralia</taxon>
        <taxon>Lophotrochozoa</taxon>
        <taxon>Mollusca</taxon>
        <taxon>Gastropoda</taxon>
        <taxon>Heterobranchia</taxon>
        <taxon>Euthyneura</taxon>
        <taxon>Panpulmonata</taxon>
        <taxon>Eupulmonata</taxon>
        <taxon>Stylommatophora</taxon>
        <taxon>Helicina</taxon>
        <taxon>Arionoidea</taxon>
        <taxon>Arionidae</taxon>
        <taxon>Arion</taxon>
    </lineage>
</organism>
<dbReference type="AlphaFoldDB" id="A0A0B6XX95"/>
<accession>A0A0B6XX95</accession>
<reference evidence="1" key="1">
    <citation type="submission" date="2014-12" db="EMBL/GenBank/DDBJ databases">
        <title>Insight into the proteome of Arion vulgaris.</title>
        <authorList>
            <person name="Aradska J."/>
            <person name="Bulat T."/>
            <person name="Smidak R."/>
            <person name="Sarate P."/>
            <person name="Gangsoo J."/>
            <person name="Sialana F."/>
            <person name="Bilban M."/>
            <person name="Lubec G."/>
        </authorList>
    </citation>
    <scope>NUCLEOTIDE SEQUENCE</scope>
    <source>
        <tissue evidence="1">Skin</tissue>
    </source>
</reference>
<sequence length="81" mass="9339">IENFPNDSLRFDDILQHMSKFSQFNIQHNVAVGLVITKNPQLHISQLYAEMYTQNNSPQDNTDNRTDENVKVGEFIKQSTA</sequence>
<dbReference type="EMBL" id="HACG01001040">
    <property type="protein sequence ID" value="CEK47905.1"/>
    <property type="molecule type" value="Transcribed_RNA"/>
</dbReference>
<feature type="non-terminal residue" evidence="1">
    <location>
        <position position="1"/>
    </location>
</feature>
<name>A0A0B6XX95_9EUPU</name>